<dbReference type="AlphaFoldDB" id="A0A6C0KRU1"/>
<sequence length="89" mass="10556">MNVVTISSPRNYYVKLDNMLIPNDKKGYRLIQATSGFDLLEKAIKVFELPHMHFQLVSSFLDKDLLRYVRLDQLETIPAEHEFIYLRVR</sequence>
<accession>A0A6C0KRU1</accession>
<organism evidence="1">
    <name type="scientific">viral metagenome</name>
    <dbReference type="NCBI Taxonomy" id="1070528"/>
    <lineage>
        <taxon>unclassified sequences</taxon>
        <taxon>metagenomes</taxon>
        <taxon>organismal metagenomes</taxon>
    </lineage>
</organism>
<proteinExistence type="predicted"/>
<evidence type="ECO:0000313" key="1">
    <source>
        <dbReference type="EMBL" id="QHU20319.1"/>
    </source>
</evidence>
<reference evidence="1" key="1">
    <citation type="journal article" date="2020" name="Nature">
        <title>Giant virus diversity and host interactions through global metagenomics.</title>
        <authorList>
            <person name="Schulz F."/>
            <person name="Roux S."/>
            <person name="Paez-Espino D."/>
            <person name="Jungbluth S."/>
            <person name="Walsh D.A."/>
            <person name="Denef V.J."/>
            <person name="McMahon K.D."/>
            <person name="Konstantinidis K.T."/>
            <person name="Eloe-Fadrosh E.A."/>
            <person name="Kyrpides N.C."/>
            <person name="Woyke T."/>
        </authorList>
    </citation>
    <scope>NUCLEOTIDE SEQUENCE</scope>
    <source>
        <strain evidence="1">GVMAG-S-3300013093-109</strain>
    </source>
</reference>
<name>A0A6C0KRU1_9ZZZZ</name>
<dbReference type="EMBL" id="MN740968">
    <property type="protein sequence ID" value="QHU20319.1"/>
    <property type="molecule type" value="Genomic_DNA"/>
</dbReference>
<protein>
    <submittedName>
        <fullName evidence="1">Uncharacterized protein</fullName>
    </submittedName>
</protein>